<dbReference type="InterPro" id="IPR000504">
    <property type="entry name" value="RRM_dom"/>
</dbReference>
<evidence type="ECO:0000313" key="9">
    <source>
        <dbReference type="Proteomes" id="UP000233551"/>
    </source>
</evidence>
<evidence type="ECO:0000256" key="3">
    <source>
        <dbReference type="PROSITE-ProRule" id="PRU00176"/>
    </source>
</evidence>
<dbReference type="InterPro" id="IPR012677">
    <property type="entry name" value="Nucleotide-bd_a/b_plait_sf"/>
</dbReference>
<dbReference type="SUPFAM" id="SSF54928">
    <property type="entry name" value="RNA-binding domain, RBD"/>
    <property type="match status" value="2"/>
</dbReference>
<sequence length="368" mass="40498">MESEEAKIFVAGLPREVEEDALAQHFSKYGAVLRAFVIRDRITRNSRGHGFVWFSDPSSANKAIDDNEHTILGKTVIVKRPTPHVQVIVKRPTPRTDHTPIPQDPPVDQQVNGFGANGGDNGVDFRTRKIFVGGLPASLTRDEFKRFFERFGETTDVVIMQDNVTRKPRGFGFVTFESENSVKEVMQKNYYNLNGRYVEVKRAVPKKLNEYVNGSCYSNGHVGTGPESSQTPGSYFPYYPAYGPLPSYGVFSGYSKPGFVPYVMCNYWGPYSVIPRNPSYVPAPVYVNGFVGSSGVGNGFVGSSGVGIHNQNGSEMTGVHNQVDLVDRKGIEAQIREMKIEDSSPRIGDVKLDGDSSGWKGGKDGSSC</sequence>
<feature type="domain" description="RRM" evidence="5">
    <location>
        <begin position="6"/>
        <end position="83"/>
    </location>
</feature>
<evidence type="ECO:0000256" key="4">
    <source>
        <dbReference type="SAM" id="MobiDB-lite"/>
    </source>
</evidence>
<dbReference type="GeneID" id="116195015"/>
<reference evidence="6" key="2">
    <citation type="submission" date="2017-06" db="EMBL/GenBank/DDBJ databases">
        <title>The pomegranate genome and the genomics of punicalagin biosynthesis.</title>
        <authorList>
            <person name="Xu C."/>
        </authorList>
    </citation>
    <scope>NUCLEOTIDE SEQUENCE [LARGE SCALE GENOMIC DNA]</scope>
    <source>
        <tissue evidence="6">Fresh leaf</tissue>
    </source>
</reference>
<reference evidence="8" key="1">
    <citation type="journal article" date="2017" name="Plant J.">
        <title>The pomegranate (Punica granatum L.) genome and the genomics of punicalagin biosynthesis.</title>
        <authorList>
            <person name="Qin G."/>
            <person name="Xu C."/>
            <person name="Ming R."/>
            <person name="Tang H."/>
            <person name="Guyot R."/>
            <person name="Kramer E.M."/>
            <person name="Hu Y."/>
            <person name="Yi X."/>
            <person name="Qi Y."/>
            <person name="Xu X."/>
            <person name="Gao Z."/>
            <person name="Pan H."/>
            <person name="Jian J."/>
            <person name="Tian Y."/>
            <person name="Yue Z."/>
            <person name="Xu Y."/>
        </authorList>
    </citation>
    <scope>NUCLEOTIDE SEQUENCE [LARGE SCALE GENOMIC DNA]</scope>
    <source>
        <strain evidence="8">cv. Dabenzi</strain>
    </source>
</reference>
<dbReference type="PROSITE" id="PS50102">
    <property type="entry name" value="RRM"/>
    <property type="match status" value="2"/>
</dbReference>
<dbReference type="InterPro" id="IPR035979">
    <property type="entry name" value="RBD_domain_sf"/>
</dbReference>
<dbReference type="PANTHER" id="PTHR48032">
    <property type="entry name" value="RNA-BINDING PROTEIN MUSASHI HOMOLOG RBP6"/>
    <property type="match status" value="1"/>
</dbReference>
<keyword evidence="2 3" id="KW-0694">RNA-binding</keyword>
<dbReference type="PANTHER" id="PTHR48032:SF12">
    <property type="entry name" value="RRM DOMAIN-CONTAINING PROTEIN"/>
    <property type="match status" value="1"/>
</dbReference>
<evidence type="ECO:0000313" key="8">
    <source>
        <dbReference type="Proteomes" id="UP000197138"/>
    </source>
</evidence>
<dbReference type="EMBL" id="PGOL01000325">
    <property type="protein sequence ID" value="PKI72472.1"/>
    <property type="molecule type" value="Genomic_DNA"/>
</dbReference>
<organism evidence="6 8">
    <name type="scientific">Punica granatum</name>
    <name type="common">Pomegranate</name>
    <dbReference type="NCBI Taxonomy" id="22663"/>
    <lineage>
        <taxon>Eukaryota</taxon>
        <taxon>Viridiplantae</taxon>
        <taxon>Streptophyta</taxon>
        <taxon>Embryophyta</taxon>
        <taxon>Tracheophyta</taxon>
        <taxon>Spermatophyta</taxon>
        <taxon>Magnoliopsida</taxon>
        <taxon>eudicotyledons</taxon>
        <taxon>Gunneridae</taxon>
        <taxon>Pentapetalae</taxon>
        <taxon>rosids</taxon>
        <taxon>malvids</taxon>
        <taxon>Myrtales</taxon>
        <taxon>Lythraceae</taxon>
        <taxon>Punica</taxon>
    </lineage>
</organism>
<gene>
    <name evidence="6" type="ORF">CDL15_Pgr006654</name>
    <name evidence="7" type="ORF">CRG98_007139</name>
</gene>
<dbReference type="AlphaFoldDB" id="A0A218X6Q3"/>
<evidence type="ECO:0000313" key="6">
    <source>
        <dbReference type="EMBL" id="OWM80624.1"/>
    </source>
</evidence>
<evidence type="ECO:0000256" key="1">
    <source>
        <dbReference type="ARBA" id="ARBA00022737"/>
    </source>
</evidence>
<name>A0A218X6Q3_PUNGR</name>
<comment type="caution">
    <text evidence="6">The sequence shown here is derived from an EMBL/GenBank/DDBJ whole genome shotgun (WGS) entry which is preliminary data.</text>
</comment>
<dbReference type="SMART" id="SM00360">
    <property type="entry name" value="RRM"/>
    <property type="match status" value="2"/>
</dbReference>
<protein>
    <recommendedName>
        <fullName evidence="5">RRM domain-containing protein</fullName>
    </recommendedName>
</protein>
<dbReference type="OrthoDB" id="1875751at2759"/>
<dbReference type="EMBL" id="MTKT01002214">
    <property type="protein sequence ID" value="OWM80624.1"/>
    <property type="molecule type" value="Genomic_DNA"/>
</dbReference>
<feature type="region of interest" description="Disordered" evidence="4">
    <location>
        <begin position="342"/>
        <end position="368"/>
    </location>
</feature>
<keyword evidence="9" id="KW-1185">Reference proteome</keyword>
<reference evidence="7 9" key="3">
    <citation type="submission" date="2017-11" db="EMBL/GenBank/DDBJ databases">
        <title>De-novo sequencing of pomegranate (Punica granatum L.) genome.</title>
        <authorList>
            <person name="Akparov Z."/>
            <person name="Amiraslanov A."/>
            <person name="Hajiyeva S."/>
            <person name="Abbasov M."/>
            <person name="Kaur K."/>
            <person name="Hamwieh A."/>
            <person name="Solovyev V."/>
            <person name="Salamov A."/>
            <person name="Braich B."/>
            <person name="Kosarev P."/>
            <person name="Mahmoud A."/>
            <person name="Hajiyev E."/>
            <person name="Babayeva S."/>
            <person name="Izzatullayeva V."/>
            <person name="Mammadov A."/>
            <person name="Mammadov A."/>
            <person name="Sharifova S."/>
            <person name="Ojaghi J."/>
            <person name="Eynullazada K."/>
            <person name="Bayramov B."/>
            <person name="Abdulazimova A."/>
            <person name="Shahmuradov I."/>
        </authorList>
    </citation>
    <scope>NUCLEOTIDE SEQUENCE [LARGE SCALE GENOMIC DNA]</scope>
    <source>
        <strain evidence="7">AG2017</strain>
        <strain evidence="9">cv. AG2017</strain>
        <tissue evidence="7">Leaf</tissue>
    </source>
</reference>
<dbReference type="Gene3D" id="3.30.70.330">
    <property type="match status" value="2"/>
</dbReference>
<dbReference type="Pfam" id="PF00076">
    <property type="entry name" value="RRM_1"/>
    <property type="match status" value="2"/>
</dbReference>
<proteinExistence type="predicted"/>
<dbReference type="Proteomes" id="UP000233551">
    <property type="component" value="Unassembled WGS sequence"/>
</dbReference>
<evidence type="ECO:0000256" key="2">
    <source>
        <dbReference type="ARBA" id="ARBA00022884"/>
    </source>
</evidence>
<keyword evidence="1" id="KW-0677">Repeat</keyword>
<dbReference type="STRING" id="22663.A0A218X6Q3"/>
<feature type="domain" description="RRM" evidence="5">
    <location>
        <begin position="128"/>
        <end position="205"/>
    </location>
</feature>
<dbReference type="GO" id="GO:0003729">
    <property type="term" value="F:mRNA binding"/>
    <property type="evidence" value="ECO:0007669"/>
    <property type="project" value="TreeGrafter"/>
</dbReference>
<dbReference type="GO" id="GO:0006417">
    <property type="term" value="P:regulation of translation"/>
    <property type="evidence" value="ECO:0007669"/>
    <property type="project" value="TreeGrafter"/>
</dbReference>
<feature type="compositionally biased region" description="Basic and acidic residues" evidence="4">
    <location>
        <begin position="342"/>
        <end position="354"/>
    </location>
</feature>
<accession>A0A218X6Q3</accession>
<dbReference type="Proteomes" id="UP000197138">
    <property type="component" value="Unassembled WGS sequence"/>
</dbReference>
<evidence type="ECO:0000313" key="7">
    <source>
        <dbReference type="EMBL" id="PKI72472.1"/>
    </source>
</evidence>
<evidence type="ECO:0000259" key="5">
    <source>
        <dbReference type="PROSITE" id="PS50102"/>
    </source>
</evidence>